<feature type="compositionally biased region" description="Polar residues" evidence="1">
    <location>
        <begin position="152"/>
        <end position="179"/>
    </location>
</feature>
<dbReference type="EMBL" id="JBBPFD010000019">
    <property type="protein sequence ID" value="KAK7885927.1"/>
    <property type="molecule type" value="Genomic_DNA"/>
</dbReference>
<protein>
    <submittedName>
        <fullName evidence="2">Uncharacterized protein</fullName>
    </submittedName>
</protein>
<dbReference type="Proteomes" id="UP001460270">
    <property type="component" value="Unassembled WGS sequence"/>
</dbReference>
<evidence type="ECO:0000256" key="1">
    <source>
        <dbReference type="SAM" id="MobiDB-lite"/>
    </source>
</evidence>
<evidence type="ECO:0000313" key="3">
    <source>
        <dbReference type="Proteomes" id="UP001460270"/>
    </source>
</evidence>
<evidence type="ECO:0000313" key="2">
    <source>
        <dbReference type="EMBL" id="KAK7885927.1"/>
    </source>
</evidence>
<name>A0AAW0N7C1_9GOBI</name>
<sequence>MSVEVFVESAASPNQENIKAFLRPQNVFTPPHQSRDRTRGGSGPGQGQIRAGTGPGADQGQIRAGTGRERIRARTGPEEDQARSSRDKIGGSGRDRTRGNQGQDQGDRTGGIRARTGPDQSRDRTRGRSGQEDRADQAGQDQIRRKERRATSGPQQGQSRCSAGASYSHNGSLTRSPNPNLNPYPKPRPVGKVGKSSESRQE</sequence>
<proteinExistence type="predicted"/>
<gene>
    <name evidence="2" type="ORF">WMY93_025548</name>
</gene>
<feature type="region of interest" description="Disordered" evidence="1">
    <location>
        <begin position="1"/>
        <end position="202"/>
    </location>
</feature>
<comment type="caution">
    <text evidence="2">The sequence shown here is derived from an EMBL/GenBank/DDBJ whole genome shotgun (WGS) entry which is preliminary data.</text>
</comment>
<feature type="compositionally biased region" description="Basic and acidic residues" evidence="1">
    <location>
        <begin position="120"/>
        <end position="136"/>
    </location>
</feature>
<accession>A0AAW0N7C1</accession>
<dbReference type="AlphaFoldDB" id="A0AAW0N7C1"/>
<reference evidence="3" key="1">
    <citation type="submission" date="2024-04" db="EMBL/GenBank/DDBJ databases">
        <title>Salinicola lusitanus LLJ914,a marine bacterium isolated from the Okinawa Trough.</title>
        <authorList>
            <person name="Li J."/>
        </authorList>
    </citation>
    <scope>NUCLEOTIDE SEQUENCE [LARGE SCALE GENOMIC DNA]</scope>
</reference>
<organism evidence="2 3">
    <name type="scientific">Mugilogobius chulae</name>
    <name type="common">yellowstripe goby</name>
    <dbReference type="NCBI Taxonomy" id="88201"/>
    <lineage>
        <taxon>Eukaryota</taxon>
        <taxon>Metazoa</taxon>
        <taxon>Chordata</taxon>
        <taxon>Craniata</taxon>
        <taxon>Vertebrata</taxon>
        <taxon>Euteleostomi</taxon>
        <taxon>Actinopterygii</taxon>
        <taxon>Neopterygii</taxon>
        <taxon>Teleostei</taxon>
        <taxon>Neoteleostei</taxon>
        <taxon>Acanthomorphata</taxon>
        <taxon>Gobiaria</taxon>
        <taxon>Gobiiformes</taxon>
        <taxon>Gobioidei</taxon>
        <taxon>Gobiidae</taxon>
        <taxon>Gobionellinae</taxon>
        <taxon>Mugilogobius</taxon>
    </lineage>
</organism>
<keyword evidence="3" id="KW-1185">Reference proteome</keyword>
<feature type="compositionally biased region" description="Basic and acidic residues" evidence="1">
    <location>
        <begin position="66"/>
        <end position="98"/>
    </location>
</feature>